<dbReference type="SMART" id="SM00448">
    <property type="entry name" value="REC"/>
    <property type="match status" value="1"/>
</dbReference>
<gene>
    <name evidence="6" type="ORF">RJ641_025339</name>
</gene>
<dbReference type="GO" id="GO:0000160">
    <property type="term" value="P:phosphorelay signal transduction system"/>
    <property type="evidence" value="ECO:0007669"/>
    <property type="project" value="UniProtKB-KW"/>
</dbReference>
<keyword evidence="3" id="KW-0804">Transcription</keyword>
<comment type="caution">
    <text evidence="6">The sequence shown here is derived from an EMBL/GenBank/DDBJ whole genome shotgun (WGS) entry which is preliminary data.</text>
</comment>
<feature type="non-terminal residue" evidence="6">
    <location>
        <position position="139"/>
    </location>
</feature>
<dbReference type="PANTHER" id="PTHR43874">
    <property type="entry name" value="TWO-COMPONENT RESPONSE REGULATOR"/>
    <property type="match status" value="1"/>
</dbReference>
<dbReference type="PROSITE" id="PS50110">
    <property type="entry name" value="RESPONSE_REGULATORY"/>
    <property type="match status" value="1"/>
</dbReference>
<dbReference type="EMBL" id="JBAMMX010000003">
    <property type="protein sequence ID" value="KAK6944237.1"/>
    <property type="molecule type" value="Genomic_DNA"/>
</dbReference>
<dbReference type="InterPro" id="IPR011006">
    <property type="entry name" value="CheY-like_superfamily"/>
</dbReference>
<dbReference type="InterPro" id="IPR045279">
    <property type="entry name" value="ARR-like"/>
</dbReference>
<organism evidence="6 7">
    <name type="scientific">Dillenia turbinata</name>
    <dbReference type="NCBI Taxonomy" id="194707"/>
    <lineage>
        <taxon>Eukaryota</taxon>
        <taxon>Viridiplantae</taxon>
        <taxon>Streptophyta</taxon>
        <taxon>Embryophyta</taxon>
        <taxon>Tracheophyta</taxon>
        <taxon>Spermatophyta</taxon>
        <taxon>Magnoliopsida</taxon>
        <taxon>eudicotyledons</taxon>
        <taxon>Gunneridae</taxon>
        <taxon>Pentapetalae</taxon>
        <taxon>Dilleniales</taxon>
        <taxon>Dilleniaceae</taxon>
        <taxon>Dillenia</taxon>
    </lineage>
</organism>
<sequence length="139" mass="15847">MQSEGEDCKIVSSEPKPEFPDGLHVLAVDDDIVCLKLLCAMLTKCRYKVTMAKKAAEALKMLREKKDEFDIVITEVHMVDMDGFELLEIIGREMDIPVIMISANDDKNMVMKGIKYGARDYLIKPVRLAVVSNIWRHVF</sequence>
<dbReference type="AlphaFoldDB" id="A0AAN8ZNU3"/>
<evidence type="ECO:0000256" key="4">
    <source>
        <dbReference type="PROSITE-ProRule" id="PRU00169"/>
    </source>
</evidence>
<name>A0AAN8ZNU3_9MAGN</name>
<feature type="domain" description="Response regulatory" evidence="5">
    <location>
        <begin position="24"/>
        <end position="139"/>
    </location>
</feature>
<evidence type="ECO:0000313" key="7">
    <source>
        <dbReference type="Proteomes" id="UP001370490"/>
    </source>
</evidence>
<accession>A0AAN8ZNU3</accession>
<dbReference type="GO" id="GO:0009736">
    <property type="term" value="P:cytokinin-activated signaling pathway"/>
    <property type="evidence" value="ECO:0007669"/>
    <property type="project" value="InterPro"/>
</dbReference>
<proteinExistence type="predicted"/>
<dbReference type="InterPro" id="IPR001789">
    <property type="entry name" value="Sig_transdc_resp-reg_receiver"/>
</dbReference>
<dbReference type="SUPFAM" id="SSF52172">
    <property type="entry name" value="CheY-like"/>
    <property type="match status" value="1"/>
</dbReference>
<evidence type="ECO:0000313" key="6">
    <source>
        <dbReference type="EMBL" id="KAK6944237.1"/>
    </source>
</evidence>
<dbReference type="PANTHER" id="PTHR43874:SF217">
    <property type="entry name" value="TWO-COMPONENT RESPONSE REGULATOR ORR24-LIKE ISOFORM X1"/>
    <property type="match status" value="1"/>
</dbReference>
<keyword evidence="2" id="KW-0805">Transcription regulation</keyword>
<dbReference type="CDD" id="cd17584">
    <property type="entry name" value="REC_typeB_ARR-like"/>
    <property type="match status" value="1"/>
</dbReference>
<keyword evidence="1" id="KW-0902">Two-component regulatory system</keyword>
<reference evidence="6 7" key="1">
    <citation type="submission" date="2023-12" db="EMBL/GenBank/DDBJ databases">
        <title>A high-quality genome assembly for Dillenia turbinata (Dilleniales).</title>
        <authorList>
            <person name="Chanderbali A."/>
        </authorList>
    </citation>
    <scope>NUCLEOTIDE SEQUENCE [LARGE SCALE GENOMIC DNA]</scope>
    <source>
        <strain evidence="6">LSX21</strain>
        <tissue evidence="6">Leaf</tissue>
    </source>
</reference>
<dbReference type="Gene3D" id="3.40.50.2300">
    <property type="match status" value="1"/>
</dbReference>
<evidence type="ECO:0000259" key="5">
    <source>
        <dbReference type="PROSITE" id="PS50110"/>
    </source>
</evidence>
<comment type="caution">
    <text evidence="4">Lacks conserved residue(s) required for the propagation of feature annotation.</text>
</comment>
<keyword evidence="7" id="KW-1185">Reference proteome</keyword>
<dbReference type="Proteomes" id="UP001370490">
    <property type="component" value="Unassembled WGS sequence"/>
</dbReference>
<dbReference type="Pfam" id="PF00072">
    <property type="entry name" value="Response_reg"/>
    <property type="match status" value="1"/>
</dbReference>
<evidence type="ECO:0000256" key="3">
    <source>
        <dbReference type="ARBA" id="ARBA00023163"/>
    </source>
</evidence>
<protein>
    <submittedName>
        <fullName evidence="6">Signal transduction response regulator, receiver domain</fullName>
    </submittedName>
</protein>
<evidence type="ECO:0000256" key="2">
    <source>
        <dbReference type="ARBA" id="ARBA00023015"/>
    </source>
</evidence>
<evidence type="ECO:0000256" key="1">
    <source>
        <dbReference type="ARBA" id="ARBA00023012"/>
    </source>
</evidence>